<dbReference type="Gene3D" id="1.20.140.160">
    <property type="match status" value="1"/>
</dbReference>
<keyword evidence="7" id="KW-1185">Reference proteome</keyword>
<dbReference type="PANTHER" id="PTHR30385">
    <property type="entry name" value="SIGMA FACTOR F FLAGELLAR"/>
    <property type="match status" value="1"/>
</dbReference>
<reference evidence="6 7" key="1">
    <citation type="submission" date="2020-08" db="EMBL/GenBank/DDBJ databases">
        <title>Genomic Encyclopedia of Type Strains, Phase IV (KMG-IV): sequencing the most valuable type-strain genomes for metagenomic binning, comparative biology and taxonomic classification.</title>
        <authorList>
            <person name="Goeker M."/>
        </authorList>
    </citation>
    <scope>NUCLEOTIDE SEQUENCE [LARGE SCALE GENOMIC DNA]</scope>
    <source>
        <strain evidence="6 7">DSM 103526</strain>
    </source>
</reference>
<keyword evidence="3" id="KW-0238">DNA-binding</keyword>
<proteinExistence type="predicted"/>
<comment type="caution">
    <text evidence="6">The sequence shown here is derived from an EMBL/GenBank/DDBJ whole genome shotgun (WGS) entry which is preliminary data.</text>
</comment>
<evidence type="ECO:0000256" key="1">
    <source>
        <dbReference type="ARBA" id="ARBA00023015"/>
    </source>
</evidence>
<keyword evidence="2" id="KW-0731">Sigma factor</keyword>
<evidence type="ECO:0000256" key="4">
    <source>
        <dbReference type="ARBA" id="ARBA00023163"/>
    </source>
</evidence>
<accession>A0A841KZ89</accession>
<gene>
    <name evidence="6" type="ORF">HNQ80_004851</name>
</gene>
<dbReference type="GO" id="GO:0006352">
    <property type="term" value="P:DNA-templated transcription initiation"/>
    <property type="evidence" value="ECO:0007669"/>
    <property type="project" value="InterPro"/>
</dbReference>
<dbReference type="CDD" id="cd06171">
    <property type="entry name" value="Sigma70_r4"/>
    <property type="match status" value="1"/>
</dbReference>
<dbReference type="SUPFAM" id="SSF88659">
    <property type="entry name" value="Sigma3 and sigma4 domains of RNA polymerase sigma factors"/>
    <property type="match status" value="1"/>
</dbReference>
<dbReference type="EMBL" id="JACHEN010000044">
    <property type="protein sequence ID" value="MBB6218677.1"/>
    <property type="molecule type" value="Genomic_DNA"/>
</dbReference>
<evidence type="ECO:0000256" key="2">
    <source>
        <dbReference type="ARBA" id="ARBA00023082"/>
    </source>
</evidence>
<name>A0A841KZ89_9FIRM</name>
<organism evidence="6 7">
    <name type="scientific">Anaerosolibacter carboniphilus</name>
    <dbReference type="NCBI Taxonomy" id="1417629"/>
    <lineage>
        <taxon>Bacteria</taxon>
        <taxon>Bacillati</taxon>
        <taxon>Bacillota</taxon>
        <taxon>Clostridia</taxon>
        <taxon>Peptostreptococcales</taxon>
        <taxon>Thermotaleaceae</taxon>
        <taxon>Anaerosolibacter</taxon>
    </lineage>
</organism>
<dbReference type="InterPro" id="IPR007630">
    <property type="entry name" value="RNA_pol_sigma70_r4"/>
</dbReference>
<evidence type="ECO:0000313" key="7">
    <source>
        <dbReference type="Proteomes" id="UP000579281"/>
    </source>
</evidence>
<keyword evidence="4" id="KW-0804">Transcription</keyword>
<dbReference type="Pfam" id="PF04545">
    <property type="entry name" value="Sigma70_r4"/>
    <property type="match status" value="1"/>
</dbReference>
<dbReference type="NCBIfam" id="TIGR02937">
    <property type="entry name" value="sigma70-ECF"/>
    <property type="match status" value="1"/>
</dbReference>
<evidence type="ECO:0000313" key="6">
    <source>
        <dbReference type="EMBL" id="MBB6218677.1"/>
    </source>
</evidence>
<dbReference type="InterPro" id="IPR014284">
    <property type="entry name" value="RNA_pol_sigma-70_dom"/>
</dbReference>
<keyword evidence="1" id="KW-0805">Transcription regulation</keyword>
<evidence type="ECO:0000256" key="3">
    <source>
        <dbReference type="ARBA" id="ARBA00023125"/>
    </source>
</evidence>
<evidence type="ECO:0000259" key="5">
    <source>
        <dbReference type="Pfam" id="PF04545"/>
    </source>
</evidence>
<dbReference type="GO" id="GO:0003677">
    <property type="term" value="F:DNA binding"/>
    <property type="evidence" value="ECO:0007669"/>
    <property type="project" value="UniProtKB-KW"/>
</dbReference>
<sequence>MKNIPLTHENQDYLFYIMDSSSKMQMNTNEKQIEKMKQSLKIAMEVGLTERQKLLIEKYYFEGKTMREIGEELGIAKSTVSLTIKRAKEKLEKIKNII</sequence>
<dbReference type="InterPro" id="IPR013324">
    <property type="entry name" value="RNA_pol_sigma_r3/r4-like"/>
</dbReference>
<dbReference type="GO" id="GO:0016987">
    <property type="term" value="F:sigma factor activity"/>
    <property type="evidence" value="ECO:0007669"/>
    <property type="project" value="UniProtKB-KW"/>
</dbReference>
<dbReference type="AlphaFoldDB" id="A0A841KZ89"/>
<protein>
    <submittedName>
        <fullName evidence="6">RNA polymerase sigma factor (Sigma-70 family)</fullName>
    </submittedName>
</protein>
<dbReference type="Proteomes" id="UP000579281">
    <property type="component" value="Unassembled WGS sequence"/>
</dbReference>
<feature type="domain" description="RNA polymerase sigma-70 region 4" evidence="5">
    <location>
        <begin position="47"/>
        <end position="91"/>
    </location>
</feature>